<feature type="domain" description="HTH cro/C1-type" evidence="1">
    <location>
        <begin position="52"/>
        <end position="101"/>
    </location>
</feature>
<evidence type="ECO:0000259" key="1">
    <source>
        <dbReference type="Pfam" id="PF13443"/>
    </source>
</evidence>
<evidence type="ECO:0000313" key="3">
    <source>
        <dbReference type="Proteomes" id="UP001595477"/>
    </source>
</evidence>
<proteinExistence type="predicted"/>
<gene>
    <name evidence="2" type="ORF">ACFOEW_11990</name>
</gene>
<reference evidence="3" key="1">
    <citation type="journal article" date="2019" name="Int. J. Syst. Evol. Microbiol.">
        <title>The Global Catalogue of Microorganisms (GCM) 10K type strain sequencing project: providing services to taxonomists for standard genome sequencing and annotation.</title>
        <authorList>
            <consortium name="The Broad Institute Genomics Platform"/>
            <consortium name="The Broad Institute Genome Sequencing Center for Infectious Disease"/>
            <person name="Wu L."/>
            <person name="Ma J."/>
        </authorList>
    </citation>
    <scope>NUCLEOTIDE SEQUENCE [LARGE SCALE GENOMIC DNA]</scope>
    <source>
        <strain evidence="3">KCTC 52449</strain>
    </source>
</reference>
<dbReference type="RefSeq" id="WP_164464632.1">
    <property type="nucleotide sequence ID" value="NZ_JBHRSX010000022.1"/>
</dbReference>
<dbReference type="InterPro" id="IPR010982">
    <property type="entry name" value="Lambda_DNA-bd_dom_sf"/>
</dbReference>
<dbReference type="Pfam" id="PF13443">
    <property type="entry name" value="HTH_26"/>
    <property type="match status" value="1"/>
</dbReference>
<accession>A0ABV7JZF7</accession>
<name>A0ABV7JZF7_9ALTE</name>
<protein>
    <submittedName>
        <fullName evidence="2">Helix-turn-helix domain-containing protein</fullName>
    </submittedName>
</protein>
<dbReference type="Gene3D" id="1.10.260.40">
    <property type="entry name" value="lambda repressor-like DNA-binding domains"/>
    <property type="match status" value="1"/>
</dbReference>
<organism evidence="2 3">
    <name type="scientific">Alteromonas oceani</name>
    <dbReference type="NCBI Taxonomy" id="2071609"/>
    <lineage>
        <taxon>Bacteria</taxon>
        <taxon>Pseudomonadati</taxon>
        <taxon>Pseudomonadota</taxon>
        <taxon>Gammaproteobacteria</taxon>
        <taxon>Alteromonadales</taxon>
        <taxon>Alteromonadaceae</taxon>
        <taxon>Alteromonas/Salinimonas group</taxon>
        <taxon>Alteromonas</taxon>
    </lineage>
</organism>
<dbReference type="Proteomes" id="UP001595477">
    <property type="component" value="Unassembled WGS sequence"/>
</dbReference>
<dbReference type="InterPro" id="IPR001387">
    <property type="entry name" value="Cro/C1-type_HTH"/>
</dbReference>
<sequence length="113" mass="12516">MSASENNELLHQALSAHQQSLSAATSTLERQLKMAMNSSEVAGNLNQFNYVLDDYLRQHQMDLSTLAMLAGVSKNTMTRLKKSVESCRIDTLNAVLNVMGMEIVIARKAQTDE</sequence>
<evidence type="ECO:0000313" key="2">
    <source>
        <dbReference type="EMBL" id="MFC3202537.1"/>
    </source>
</evidence>
<dbReference type="EMBL" id="JBHRSX010000022">
    <property type="protein sequence ID" value="MFC3202537.1"/>
    <property type="molecule type" value="Genomic_DNA"/>
</dbReference>
<comment type="caution">
    <text evidence="2">The sequence shown here is derived from an EMBL/GenBank/DDBJ whole genome shotgun (WGS) entry which is preliminary data.</text>
</comment>
<dbReference type="SUPFAM" id="SSF47413">
    <property type="entry name" value="lambda repressor-like DNA-binding domains"/>
    <property type="match status" value="1"/>
</dbReference>
<keyword evidence="3" id="KW-1185">Reference proteome</keyword>